<evidence type="ECO:0000313" key="3">
    <source>
        <dbReference type="EMBL" id="KKN98775.1"/>
    </source>
</evidence>
<evidence type="ECO:0008006" key="4">
    <source>
        <dbReference type="Google" id="ProtNLM"/>
    </source>
</evidence>
<dbReference type="InterPro" id="IPR045220">
    <property type="entry name" value="FRHB/FDHB/HCAR-like"/>
</dbReference>
<dbReference type="PANTHER" id="PTHR31332">
    <property type="entry name" value="7-HYDROXYMETHYL CHLOROPHYLL A REDUCTASE, CHLOROPLASTIC"/>
    <property type="match status" value="1"/>
</dbReference>
<evidence type="ECO:0000259" key="2">
    <source>
        <dbReference type="Pfam" id="PF04432"/>
    </source>
</evidence>
<accession>A0A0F9V0N7</accession>
<evidence type="ECO:0000259" key="1">
    <source>
        <dbReference type="Pfam" id="PF04422"/>
    </source>
</evidence>
<dbReference type="InterPro" id="IPR007516">
    <property type="entry name" value="Co_F420_Hydgase/DH_bsu_N"/>
</dbReference>
<dbReference type="Pfam" id="PF04432">
    <property type="entry name" value="FrhB_FdhB_C"/>
    <property type="match status" value="1"/>
</dbReference>
<dbReference type="EMBL" id="LAZR01000050">
    <property type="protein sequence ID" value="KKN98775.1"/>
    <property type="molecule type" value="Genomic_DNA"/>
</dbReference>
<name>A0A0F9V0N7_9ZZZZ</name>
<reference evidence="3" key="1">
    <citation type="journal article" date="2015" name="Nature">
        <title>Complex archaea that bridge the gap between prokaryotes and eukaryotes.</title>
        <authorList>
            <person name="Spang A."/>
            <person name="Saw J.H."/>
            <person name="Jorgensen S.L."/>
            <person name="Zaremba-Niedzwiedzka K."/>
            <person name="Martijn J."/>
            <person name="Lind A.E."/>
            <person name="van Eijk R."/>
            <person name="Schleper C."/>
            <person name="Guy L."/>
            <person name="Ettema T.J."/>
        </authorList>
    </citation>
    <scope>NUCLEOTIDE SEQUENCE</scope>
</reference>
<dbReference type="PANTHER" id="PTHR31332:SF0">
    <property type="entry name" value="7-HYDROXYMETHYL CHLOROPHYLL A REDUCTASE, CHLOROPLASTIC"/>
    <property type="match status" value="1"/>
</dbReference>
<proteinExistence type="predicted"/>
<comment type="caution">
    <text evidence="3">The sequence shown here is derived from an EMBL/GenBank/DDBJ whole genome shotgun (WGS) entry which is preliminary data.</text>
</comment>
<dbReference type="Pfam" id="PF04422">
    <property type="entry name" value="FrhB_FdhB_N"/>
    <property type="match status" value="1"/>
</dbReference>
<feature type="domain" description="Coenzyme F420 hydrogenase/dehydrogenase beta subunit N-terminal" evidence="1">
    <location>
        <begin position="90"/>
        <end position="165"/>
    </location>
</feature>
<feature type="domain" description="Coenzyme F420 hydrogenase/dehydrogenase beta subunit C-terminal" evidence="2">
    <location>
        <begin position="172"/>
        <end position="346"/>
    </location>
</feature>
<organism evidence="3">
    <name type="scientific">marine sediment metagenome</name>
    <dbReference type="NCBI Taxonomy" id="412755"/>
    <lineage>
        <taxon>unclassified sequences</taxon>
        <taxon>metagenomes</taxon>
        <taxon>ecological metagenomes</taxon>
    </lineage>
</organism>
<gene>
    <name evidence="3" type="ORF">LCGC14_0144550</name>
</gene>
<sequence length="463" mass="51672">MTAFNGSESSLQKVVDGGYCIGCGACAVDDTNNQLIDSPIGIPQAKLDARTASAEVCPFSTTSSEDDIGTDLYSGFSKYDKRVGYHLGNYVGHVIEGEYRAKASSGGMVTWVLAELLRNGHIDGVIHVAEGMDSIFEYQISESVEQITSRAKSRYYPTHYDDALKSILGNGKRYAFVGVPCFVKSIRLLAKHNESVNKSIKFCIAIFCGHMKTKAFAEMIALQQGIEPRQIHSVDFRVKNANLPANRYSSQVICSDRFGERNALPPVATSQLYGLDWGLGYFKPKACDWCDDIAGETADLSCGDAWLPETVGDSAGTNIMIVRDRLINDVIAQGVTNRVVALKEVSVDKVYESQAGNYRHRREGLAVRIGVAKQEGVWAPRKRVQANEFVVPVQREKIYRLRERIAAQSHIRFGEAKQRGSFSYFLVKMLPVELYYYYLNKRLIKGCLKVAYQYAHYLKRKIL</sequence>
<protein>
    <recommendedName>
        <fullName evidence="4">4Fe-4S ferredoxin-type domain-containing protein</fullName>
    </recommendedName>
</protein>
<dbReference type="AlphaFoldDB" id="A0A0F9V0N7"/>
<dbReference type="GO" id="GO:0052592">
    <property type="term" value="F:oxidoreductase activity, acting on CH or CH2 groups, with an iron-sulfur protein as acceptor"/>
    <property type="evidence" value="ECO:0007669"/>
    <property type="project" value="TreeGrafter"/>
</dbReference>
<dbReference type="InterPro" id="IPR007525">
    <property type="entry name" value="FrhB_FdhB_C"/>
</dbReference>